<dbReference type="PROSITE" id="PS50977">
    <property type="entry name" value="HTH_TETR_2"/>
    <property type="match status" value="1"/>
</dbReference>
<dbReference type="Pfam" id="PF00440">
    <property type="entry name" value="TetR_N"/>
    <property type="match status" value="1"/>
</dbReference>
<proteinExistence type="predicted"/>
<dbReference type="PRINTS" id="PR00455">
    <property type="entry name" value="HTHTETR"/>
</dbReference>
<evidence type="ECO:0000256" key="5">
    <source>
        <dbReference type="PROSITE-ProRule" id="PRU00335"/>
    </source>
</evidence>
<evidence type="ECO:0000256" key="3">
    <source>
        <dbReference type="ARBA" id="ARBA00023125"/>
    </source>
</evidence>
<gene>
    <name evidence="7" type="ORF">IV454_15425</name>
</gene>
<dbReference type="SUPFAM" id="SSF46689">
    <property type="entry name" value="Homeodomain-like"/>
    <property type="match status" value="1"/>
</dbReference>
<dbReference type="PROSITE" id="PS01081">
    <property type="entry name" value="HTH_TETR_1"/>
    <property type="match status" value="1"/>
</dbReference>
<dbReference type="InterPro" id="IPR036271">
    <property type="entry name" value="Tet_transcr_reg_TetR-rel_C_sf"/>
</dbReference>
<dbReference type="Pfam" id="PF08361">
    <property type="entry name" value="TetR_C_2"/>
    <property type="match status" value="1"/>
</dbReference>
<keyword evidence="8" id="KW-1185">Reference proteome</keyword>
<evidence type="ECO:0000256" key="1">
    <source>
        <dbReference type="ARBA" id="ARBA00022491"/>
    </source>
</evidence>
<dbReference type="Gene3D" id="1.10.357.10">
    <property type="entry name" value="Tetracycline Repressor, domain 2"/>
    <property type="match status" value="1"/>
</dbReference>
<dbReference type="InterPro" id="IPR023772">
    <property type="entry name" value="DNA-bd_HTH_TetR-type_CS"/>
</dbReference>
<keyword evidence="4" id="KW-0804">Transcription</keyword>
<dbReference type="PANTHER" id="PTHR30055:SF240">
    <property type="entry name" value="HTH-TYPE TRANSCRIPTIONAL REGULATOR ACRR"/>
    <property type="match status" value="1"/>
</dbReference>
<dbReference type="PANTHER" id="PTHR30055">
    <property type="entry name" value="HTH-TYPE TRANSCRIPTIONAL REGULATOR RUTR"/>
    <property type="match status" value="1"/>
</dbReference>
<evidence type="ECO:0000259" key="6">
    <source>
        <dbReference type="PROSITE" id="PS50977"/>
    </source>
</evidence>
<keyword evidence="3 5" id="KW-0238">DNA-binding</keyword>
<accession>A0AA48WK12</accession>
<dbReference type="InterPro" id="IPR050109">
    <property type="entry name" value="HTH-type_TetR-like_transc_reg"/>
</dbReference>
<keyword evidence="1" id="KW-0678">Repressor</keyword>
<evidence type="ECO:0000256" key="2">
    <source>
        <dbReference type="ARBA" id="ARBA00023015"/>
    </source>
</evidence>
<sequence length="203" mass="22594">MVRKTKEDALATRDSIMDAAEQLFVEQGVSGTTLQHIATAAGVTRGAIYWHFEDKGALFNAMMERATMPIESAMQTLDVPAGADPLAHLRSYALCVFDLTINDPRARRVFEIATLKLEYVGEMSTIRERRSQHREQFMASAERIVKEGIAHGRLKDTVKPRAAALGLFILIEGLVRSWLITPDFDLAQLGVEIVDTHLDSLRA</sequence>
<dbReference type="SUPFAM" id="SSF48498">
    <property type="entry name" value="Tetracyclin repressor-like, C-terminal domain"/>
    <property type="match status" value="1"/>
</dbReference>
<evidence type="ECO:0000313" key="8">
    <source>
        <dbReference type="Proteomes" id="UP000662888"/>
    </source>
</evidence>
<organism evidence="7 8">
    <name type="scientific">Massilia antarctica</name>
    <dbReference type="NCBI Taxonomy" id="2765360"/>
    <lineage>
        <taxon>Bacteria</taxon>
        <taxon>Pseudomonadati</taxon>
        <taxon>Pseudomonadota</taxon>
        <taxon>Betaproteobacteria</taxon>
        <taxon>Burkholderiales</taxon>
        <taxon>Oxalobacteraceae</taxon>
        <taxon>Telluria group</taxon>
        <taxon>Massilia</taxon>
    </lineage>
</organism>
<reference evidence="7 8" key="1">
    <citation type="submission" date="2020-11" db="EMBL/GenBank/DDBJ databases">
        <authorList>
            <person name="Sun Q."/>
        </authorList>
    </citation>
    <scope>NUCLEOTIDE SEQUENCE [LARGE SCALE GENOMIC DNA]</scope>
    <source>
        <strain evidence="7 8">P8398</strain>
    </source>
</reference>
<dbReference type="InterPro" id="IPR013572">
    <property type="entry name" value="Tscrpt_reg_MAATS_C"/>
</dbReference>
<dbReference type="RefSeq" id="WP_206092151.1">
    <property type="nucleotide sequence ID" value="NZ_CP065053.1"/>
</dbReference>
<protein>
    <submittedName>
        <fullName evidence="7">TetR family transcriptional regulator</fullName>
    </submittedName>
</protein>
<feature type="DNA-binding region" description="H-T-H motif" evidence="5">
    <location>
        <begin position="33"/>
        <end position="52"/>
    </location>
</feature>
<evidence type="ECO:0000256" key="4">
    <source>
        <dbReference type="ARBA" id="ARBA00023163"/>
    </source>
</evidence>
<keyword evidence="2" id="KW-0805">Transcription regulation</keyword>
<evidence type="ECO:0000313" key="7">
    <source>
        <dbReference type="EMBL" id="QPI52749.1"/>
    </source>
</evidence>
<dbReference type="EMBL" id="CP065053">
    <property type="protein sequence ID" value="QPI52749.1"/>
    <property type="molecule type" value="Genomic_DNA"/>
</dbReference>
<dbReference type="InterPro" id="IPR001647">
    <property type="entry name" value="HTH_TetR"/>
</dbReference>
<name>A0AA48WK12_9BURK</name>
<feature type="domain" description="HTH tetR-type" evidence="6">
    <location>
        <begin position="10"/>
        <end position="70"/>
    </location>
</feature>
<dbReference type="Proteomes" id="UP000662888">
    <property type="component" value="Chromosome"/>
</dbReference>
<dbReference type="InterPro" id="IPR009057">
    <property type="entry name" value="Homeodomain-like_sf"/>
</dbReference>